<evidence type="ECO:0000256" key="2">
    <source>
        <dbReference type="ARBA" id="ARBA00022801"/>
    </source>
</evidence>
<name>A0A8H5M370_9AGAR</name>
<dbReference type="PANTHER" id="PTHR10963:SF22">
    <property type="entry name" value="GLYCOSIDASE CRH2-RELATED"/>
    <property type="match status" value="1"/>
</dbReference>
<accession>A0A8H5M370</accession>
<dbReference type="PROSITE" id="PS51762">
    <property type="entry name" value="GH16_2"/>
    <property type="match status" value="1"/>
</dbReference>
<feature type="chain" id="PRO_5034485259" description="GH16 domain-containing protein" evidence="4">
    <location>
        <begin position="23"/>
        <end position="367"/>
    </location>
</feature>
<keyword evidence="2" id="KW-0378">Hydrolase</keyword>
<dbReference type="Pfam" id="PF00722">
    <property type="entry name" value="Glyco_hydro_16"/>
    <property type="match status" value="1"/>
</dbReference>
<evidence type="ECO:0000256" key="1">
    <source>
        <dbReference type="ARBA" id="ARBA00022729"/>
    </source>
</evidence>
<feature type="domain" description="GH16" evidence="5">
    <location>
        <begin position="76"/>
        <end position="289"/>
    </location>
</feature>
<keyword evidence="1 4" id="KW-0732">Signal</keyword>
<organism evidence="6 7">
    <name type="scientific">Tricholomella constricta</name>
    <dbReference type="NCBI Taxonomy" id="117010"/>
    <lineage>
        <taxon>Eukaryota</taxon>
        <taxon>Fungi</taxon>
        <taxon>Dikarya</taxon>
        <taxon>Basidiomycota</taxon>
        <taxon>Agaricomycotina</taxon>
        <taxon>Agaricomycetes</taxon>
        <taxon>Agaricomycetidae</taxon>
        <taxon>Agaricales</taxon>
        <taxon>Tricholomatineae</taxon>
        <taxon>Lyophyllaceae</taxon>
        <taxon>Tricholomella</taxon>
    </lineage>
</organism>
<feature type="signal peptide" evidence="4">
    <location>
        <begin position="1"/>
        <end position="22"/>
    </location>
</feature>
<dbReference type="Gene3D" id="2.60.120.200">
    <property type="match status" value="1"/>
</dbReference>
<dbReference type="GO" id="GO:0004553">
    <property type="term" value="F:hydrolase activity, hydrolyzing O-glycosyl compounds"/>
    <property type="evidence" value="ECO:0007669"/>
    <property type="project" value="InterPro"/>
</dbReference>
<reference evidence="6 7" key="1">
    <citation type="journal article" date="2020" name="ISME J.">
        <title>Uncovering the hidden diversity of litter-decomposition mechanisms in mushroom-forming fungi.</title>
        <authorList>
            <person name="Floudas D."/>
            <person name="Bentzer J."/>
            <person name="Ahren D."/>
            <person name="Johansson T."/>
            <person name="Persson P."/>
            <person name="Tunlid A."/>
        </authorList>
    </citation>
    <scope>NUCLEOTIDE SEQUENCE [LARGE SCALE GENOMIC DNA]</scope>
    <source>
        <strain evidence="6 7">CBS 661.87</strain>
    </source>
</reference>
<protein>
    <recommendedName>
        <fullName evidence="5">GH16 domain-containing protein</fullName>
    </recommendedName>
</protein>
<dbReference type="PANTHER" id="PTHR10963">
    <property type="entry name" value="GLYCOSYL HYDROLASE-RELATED"/>
    <property type="match status" value="1"/>
</dbReference>
<gene>
    <name evidence="6" type="ORF">D9615_005966</name>
</gene>
<dbReference type="GO" id="GO:0016757">
    <property type="term" value="F:glycosyltransferase activity"/>
    <property type="evidence" value="ECO:0007669"/>
    <property type="project" value="TreeGrafter"/>
</dbReference>
<evidence type="ECO:0000256" key="4">
    <source>
        <dbReference type="SAM" id="SignalP"/>
    </source>
</evidence>
<dbReference type="GO" id="GO:0005975">
    <property type="term" value="P:carbohydrate metabolic process"/>
    <property type="evidence" value="ECO:0007669"/>
    <property type="project" value="InterPro"/>
</dbReference>
<dbReference type="SUPFAM" id="SSF49899">
    <property type="entry name" value="Concanavalin A-like lectins/glucanases"/>
    <property type="match status" value="1"/>
</dbReference>
<dbReference type="InterPro" id="IPR013320">
    <property type="entry name" value="ConA-like_dom_sf"/>
</dbReference>
<dbReference type="GO" id="GO:0009277">
    <property type="term" value="C:fungal-type cell wall"/>
    <property type="evidence" value="ECO:0007669"/>
    <property type="project" value="TreeGrafter"/>
</dbReference>
<dbReference type="AlphaFoldDB" id="A0A8H5M370"/>
<keyword evidence="3" id="KW-0326">Glycosidase</keyword>
<dbReference type="Proteomes" id="UP000565441">
    <property type="component" value="Unassembled WGS sequence"/>
</dbReference>
<dbReference type="OrthoDB" id="4781at2759"/>
<evidence type="ECO:0000259" key="5">
    <source>
        <dbReference type="PROSITE" id="PS51762"/>
    </source>
</evidence>
<evidence type="ECO:0000256" key="3">
    <source>
        <dbReference type="ARBA" id="ARBA00023295"/>
    </source>
</evidence>
<evidence type="ECO:0000313" key="6">
    <source>
        <dbReference type="EMBL" id="KAF5379208.1"/>
    </source>
</evidence>
<dbReference type="InterPro" id="IPR050546">
    <property type="entry name" value="Glycosyl_Hydrlase_16"/>
</dbReference>
<dbReference type="InterPro" id="IPR000757">
    <property type="entry name" value="Beta-glucanase-like"/>
</dbReference>
<keyword evidence="7" id="KW-1185">Reference proteome</keyword>
<comment type="caution">
    <text evidence="6">The sequence shown here is derived from an EMBL/GenBank/DDBJ whole genome shotgun (WGS) entry which is preliminary data.</text>
</comment>
<dbReference type="EMBL" id="JAACJP010000017">
    <property type="protein sequence ID" value="KAF5379208.1"/>
    <property type="molecule type" value="Genomic_DNA"/>
</dbReference>
<sequence length="367" mass="39161">MHYSLAVVLPVVLALLAGSAQGTSCNSTSLCPSAFPCCSEFGFCGKDAFCLGGCDPLASKSLDACKPSPVCEDATHTFANNNRILSNATFFDGNASEYDWVVNSGTIINTNSSGGELAMILTEANGGTRLSSTRYLHYGTVTARLKTGRWGGVITAFITMSDIRDEIDWEFPGAATTEAQTNYFWQGYIPTESNNGHTEKGLADTFSNYHDYTIDWQPKTLTFSIDGKVVRTINQADTVDKSGVSRYPNTPSRIQLSIWPAGLPGAPPGTVEWAGGMINWKDPDYLSTGHFYALVKSVTIKCGDKANRSGNVTAYKYGANATAETPAISFTNQTTLLNGAGPSLDSGLQFRGAMAAVAALMMAAYIL</sequence>
<evidence type="ECO:0000313" key="7">
    <source>
        <dbReference type="Proteomes" id="UP000565441"/>
    </source>
</evidence>
<dbReference type="GO" id="GO:0031505">
    <property type="term" value="P:fungal-type cell wall organization"/>
    <property type="evidence" value="ECO:0007669"/>
    <property type="project" value="TreeGrafter"/>
</dbReference>
<proteinExistence type="predicted"/>